<evidence type="ECO:0000313" key="4">
    <source>
        <dbReference type="EMBL" id="CAE0038555.1"/>
    </source>
</evidence>
<dbReference type="InterPro" id="IPR046757">
    <property type="entry name" value="YL1_N"/>
</dbReference>
<feature type="compositionally biased region" description="Basic and acidic residues" evidence="2">
    <location>
        <begin position="156"/>
        <end position="171"/>
    </location>
</feature>
<feature type="region of interest" description="Disordered" evidence="2">
    <location>
        <begin position="295"/>
        <end position="352"/>
    </location>
</feature>
<feature type="compositionally biased region" description="Basic residues" evidence="2">
    <location>
        <begin position="117"/>
        <end position="128"/>
    </location>
</feature>
<dbReference type="EMBL" id="HBHW01008616">
    <property type="protein sequence ID" value="CAE0038555.1"/>
    <property type="molecule type" value="Transcribed_RNA"/>
</dbReference>
<evidence type="ECO:0000256" key="2">
    <source>
        <dbReference type="SAM" id="MobiDB-lite"/>
    </source>
</evidence>
<organism evidence="4">
    <name type="scientific">Rhodosorus marinus</name>
    <dbReference type="NCBI Taxonomy" id="101924"/>
    <lineage>
        <taxon>Eukaryota</taxon>
        <taxon>Rhodophyta</taxon>
        <taxon>Stylonematophyceae</taxon>
        <taxon>Stylonematales</taxon>
        <taxon>Stylonemataceae</taxon>
        <taxon>Rhodosorus</taxon>
    </lineage>
</organism>
<feature type="region of interest" description="Disordered" evidence="2">
    <location>
        <begin position="109"/>
        <end position="128"/>
    </location>
</feature>
<dbReference type="Pfam" id="PF08265">
    <property type="entry name" value="YL1_C"/>
    <property type="match status" value="1"/>
</dbReference>
<gene>
    <name evidence="4" type="ORF">RMAR00112_LOCUS6514</name>
</gene>
<comment type="similarity">
    <text evidence="1">Belongs to the VPS72/YL1 family.</text>
</comment>
<dbReference type="SMART" id="SM00993">
    <property type="entry name" value="YL1_C"/>
    <property type="match status" value="1"/>
</dbReference>
<name>A0A7S3E933_9RHOD</name>
<accession>A0A7S3E933</accession>
<proteinExistence type="inferred from homology"/>
<feature type="domain" description="Vps72/YL1 C-terminal" evidence="3">
    <location>
        <begin position="265"/>
        <end position="294"/>
    </location>
</feature>
<evidence type="ECO:0000256" key="1">
    <source>
        <dbReference type="ARBA" id="ARBA00006832"/>
    </source>
</evidence>
<feature type="compositionally biased region" description="Basic and acidic residues" evidence="2">
    <location>
        <begin position="308"/>
        <end position="329"/>
    </location>
</feature>
<protein>
    <recommendedName>
        <fullName evidence="3">Vps72/YL1 C-terminal domain-containing protein</fullName>
    </recommendedName>
</protein>
<sequence>MSSKQTKSSGTRMLLRMRRMMPASKGMSLHRRYLFVSTFRALLWSIGLRQEEVPLPTVEALIRFMCCFLKDVIDSDFDQPEVVEVAPVEEEVREKKRKANTVYKDSAATKKNSANHTAKRGRGGRPRKTGLNIELEVFNRSMRRTTKMASAQTMQKRREREQEDTKRRIKKEERDQFREVERELTQEELMKEALKTEEINKASYLELVRLEEEKKRLPATKQQIQRGPRLTFRSRDGKQTLSFTAEEHASDIFPKESTLATAVQPMCVITGLPAKYKDPKTGSYFATVEAFKILRSRGKPKSPPASPEPEHEVAAEKEENPSETKPVESEEKDDAQPASKAADQEREDPIST</sequence>
<dbReference type="InterPro" id="IPR013272">
    <property type="entry name" value="Vps72/YL1_C"/>
</dbReference>
<dbReference type="GO" id="GO:0005634">
    <property type="term" value="C:nucleus"/>
    <property type="evidence" value="ECO:0007669"/>
    <property type="project" value="TreeGrafter"/>
</dbReference>
<feature type="region of interest" description="Disordered" evidence="2">
    <location>
        <begin position="145"/>
        <end position="171"/>
    </location>
</feature>
<dbReference type="Pfam" id="PF05764">
    <property type="entry name" value="YL1"/>
    <property type="match status" value="1"/>
</dbReference>
<dbReference type="PANTHER" id="PTHR13275:SF4">
    <property type="entry name" value="VACUOLAR PROTEIN SORTING-ASSOCIATED PROTEIN 72 HOMOLOG"/>
    <property type="match status" value="1"/>
</dbReference>
<feature type="compositionally biased region" description="Basic and acidic residues" evidence="2">
    <location>
        <begin position="342"/>
        <end position="352"/>
    </location>
</feature>
<dbReference type="PANTHER" id="PTHR13275">
    <property type="entry name" value="YL-1 PROTEIN TRANSCRIPTION FACTOR-LIKE 1"/>
    <property type="match status" value="1"/>
</dbReference>
<dbReference type="AlphaFoldDB" id="A0A7S3E933"/>
<reference evidence="4" key="1">
    <citation type="submission" date="2021-01" db="EMBL/GenBank/DDBJ databases">
        <authorList>
            <person name="Corre E."/>
            <person name="Pelletier E."/>
            <person name="Niang G."/>
            <person name="Scheremetjew M."/>
            <person name="Finn R."/>
            <person name="Kale V."/>
            <person name="Holt S."/>
            <person name="Cochrane G."/>
            <person name="Meng A."/>
            <person name="Brown T."/>
            <person name="Cohen L."/>
        </authorList>
    </citation>
    <scope>NUCLEOTIDE SEQUENCE</scope>
    <source>
        <strain evidence="4">CCMP 769</strain>
    </source>
</reference>
<evidence type="ECO:0000259" key="3">
    <source>
        <dbReference type="SMART" id="SM00993"/>
    </source>
</evidence>